<keyword evidence="4 13" id="KW-0812">Transmembrane</keyword>
<evidence type="ECO:0000256" key="11">
    <source>
        <dbReference type="PROSITE-ProRule" id="PRU10141"/>
    </source>
</evidence>
<dbReference type="PANTHER" id="PTHR47974">
    <property type="entry name" value="OS07G0415500 PROTEIN"/>
    <property type="match status" value="1"/>
</dbReference>
<evidence type="ECO:0000256" key="2">
    <source>
        <dbReference type="ARBA" id="ARBA00022527"/>
    </source>
</evidence>
<comment type="caution">
    <text evidence="15">The sequence shown here is derived from an EMBL/GenBank/DDBJ whole genome shotgun (WGS) entry which is preliminary data.</text>
</comment>
<dbReference type="SUPFAM" id="SSF56112">
    <property type="entry name" value="Protein kinase-like (PK-like)"/>
    <property type="match status" value="1"/>
</dbReference>
<feature type="domain" description="Protein kinase" evidence="14">
    <location>
        <begin position="142"/>
        <end position="427"/>
    </location>
</feature>
<keyword evidence="5" id="KW-0732">Signal</keyword>
<feature type="transmembrane region" description="Helical" evidence="13">
    <location>
        <begin position="65"/>
        <end position="84"/>
    </location>
</feature>
<dbReference type="PROSITE" id="PS50011">
    <property type="entry name" value="PROTEIN_KINASE_DOM"/>
    <property type="match status" value="1"/>
</dbReference>
<keyword evidence="7" id="KW-0418">Kinase</keyword>
<evidence type="ECO:0000256" key="8">
    <source>
        <dbReference type="ARBA" id="ARBA00022840"/>
    </source>
</evidence>
<dbReference type="Gene3D" id="3.30.200.20">
    <property type="entry name" value="Phosphorylase Kinase, domain 1"/>
    <property type="match status" value="1"/>
</dbReference>
<dbReference type="PROSITE" id="PS00107">
    <property type="entry name" value="PROTEIN_KINASE_ATP"/>
    <property type="match status" value="1"/>
</dbReference>
<name>A0AAP0QLL0_9ROSI</name>
<dbReference type="Proteomes" id="UP001428341">
    <property type="component" value="Unassembled WGS sequence"/>
</dbReference>
<evidence type="ECO:0000256" key="4">
    <source>
        <dbReference type="ARBA" id="ARBA00022692"/>
    </source>
</evidence>
<dbReference type="InterPro" id="IPR000719">
    <property type="entry name" value="Prot_kinase_dom"/>
</dbReference>
<keyword evidence="2 12" id="KW-0723">Serine/threonine-protein kinase</keyword>
<gene>
    <name evidence="15" type="ORF">WN944_000060</name>
</gene>
<comment type="similarity">
    <text evidence="12">Belongs to the protein kinase superfamily.</text>
</comment>
<dbReference type="FunFam" id="1.10.510.10:FF:000384">
    <property type="entry name" value="G-type lectin S-receptor-like serine/threonine-protein kinase"/>
    <property type="match status" value="1"/>
</dbReference>
<dbReference type="PROSITE" id="PS00108">
    <property type="entry name" value="PROTEIN_KINASE_ST"/>
    <property type="match status" value="1"/>
</dbReference>
<dbReference type="Pfam" id="PF07714">
    <property type="entry name" value="PK_Tyr_Ser-Thr"/>
    <property type="match status" value="1"/>
</dbReference>
<keyword evidence="16" id="KW-1185">Reference proteome</keyword>
<evidence type="ECO:0000256" key="12">
    <source>
        <dbReference type="RuleBase" id="RU000304"/>
    </source>
</evidence>
<keyword evidence="6 11" id="KW-0547">Nucleotide-binding</keyword>
<dbReference type="EMBL" id="JBCGBO010000004">
    <property type="protein sequence ID" value="KAK9207714.1"/>
    <property type="molecule type" value="Genomic_DNA"/>
</dbReference>
<sequence length="485" mass="54133">MSLKMGKALTRQLWLLQHLSSQKPGSRGNTLSNKRVPHMISKLLPTIFSQTWNTGHHHKLTGARVIILVLVILAIIGAVAYCLAKLISSKDVKGLEPTVPEASLKTVQDLKDGEQTMEKFLRDIAREKPVRFTIEQLCSFTNNYSTKLGAGGFGVVYKGQFPNGVKIAAKILKTCLNKRVEAQFMAEIGTIGRTYHINLVRLYGFCYDQTKAALVYEYMENGSLDKYLFTDTEVLKWEKLLDIAIGTARGIAYLHEECNQRIIHYDIKPANILLDAKFSAKVADFGLAKLCNPENTHDSTSGYRGTPGYLAPEFFLRNYPITHKCDVYSFGMLLFEIIGRRKNARDCSSDTLDWFPKQVWDEYEKGELAAKVSGCGIEENDREEAERMSMVALWCVQDCPEARPPMSAVVKMLEGGVEIVAPQKPFRYLYSIGMDALKSPCRILNGSSHLASEGTQGQGGESFWYQESSPIIAKYGTSGFAVSSN</sequence>
<evidence type="ECO:0000256" key="10">
    <source>
        <dbReference type="ARBA" id="ARBA00023136"/>
    </source>
</evidence>
<dbReference type="InterPro" id="IPR008271">
    <property type="entry name" value="Ser/Thr_kinase_AS"/>
</dbReference>
<dbReference type="Gene3D" id="1.10.510.10">
    <property type="entry name" value="Transferase(Phosphotransferase) domain 1"/>
    <property type="match status" value="1"/>
</dbReference>
<evidence type="ECO:0000256" key="13">
    <source>
        <dbReference type="SAM" id="Phobius"/>
    </source>
</evidence>
<evidence type="ECO:0000256" key="3">
    <source>
        <dbReference type="ARBA" id="ARBA00022679"/>
    </source>
</evidence>
<accession>A0AAP0QLL0</accession>
<organism evidence="15 16">
    <name type="scientific">Citrus x changshan-huyou</name>
    <dbReference type="NCBI Taxonomy" id="2935761"/>
    <lineage>
        <taxon>Eukaryota</taxon>
        <taxon>Viridiplantae</taxon>
        <taxon>Streptophyta</taxon>
        <taxon>Embryophyta</taxon>
        <taxon>Tracheophyta</taxon>
        <taxon>Spermatophyta</taxon>
        <taxon>Magnoliopsida</taxon>
        <taxon>eudicotyledons</taxon>
        <taxon>Gunneridae</taxon>
        <taxon>Pentapetalae</taxon>
        <taxon>rosids</taxon>
        <taxon>malvids</taxon>
        <taxon>Sapindales</taxon>
        <taxon>Rutaceae</taxon>
        <taxon>Aurantioideae</taxon>
        <taxon>Citrus</taxon>
    </lineage>
</organism>
<keyword evidence="8 11" id="KW-0067">ATP-binding</keyword>
<keyword evidence="10 13" id="KW-0472">Membrane</keyword>
<dbReference type="PANTHER" id="PTHR47974:SF9">
    <property type="entry name" value="RECEPTOR-LIKE SERINE_THREONINE-PROTEIN KINASE"/>
    <property type="match status" value="1"/>
</dbReference>
<dbReference type="GO" id="GO:0005524">
    <property type="term" value="F:ATP binding"/>
    <property type="evidence" value="ECO:0007669"/>
    <property type="project" value="UniProtKB-UniRule"/>
</dbReference>
<evidence type="ECO:0000256" key="7">
    <source>
        <dbReference type="ARBA" id="ARBA00022777"/>
    </source>
</evidence>
<keyword evidence="3" id="KW-0808">Transferase</keyword>
<dbReference type="SMART" id="SM00220">
    <property type="entry name" value="S_TKc"/>
    <property type="match status" value="1"/>
</dbReference>
<evidence type="ECO:0000256" key="6">
    <source>
        <dbReference type="ARBA" id="ARBA00022741"/>
    </source>
</evidence>
<evidence type="ECO:0000256" key="1">
    <source>
        <dbReference type="ARBA" id="ARBA00004167"/>
    </source>
</evidence>
<dbReference type="GO" id="GO:0016020">
    <property type="term" value="C:membrane"/>
    <property type="evidence" value="ECO:0007669"/>
    <property type="project" value="UniProtKB-SubCell"/>
</dbReference>
<dbReference type="InterPro" id="IPR001245">
    <property type="entry name" value="Ser-Thr/Tyr_kinase_cat_dom"/>
</dbReference>
<protein>
    <recommendedName>
        <fullName evidence="14">Protein kinase domain-containing protein</fullName>
    </recommendedName>
</protein>
<dbReference type="GO" id="GO:0004674">
    <property type="term" value="F:protein serine/threonine kinase activity"/>
    <property type="evidence" value="ECO:0007669"/>
    <property type="project" value="UniProtKB-KW"/>
</dbReference>
<feature type="binding site" evidence="11">
    <location>
        <position position="170"/>
    </location>
    <ligand>
        <name>ATP</name>
        <dbReference type="ChEBI" id="CHEBI:30616"/>
    </ligand>
</feature>
<proteinExistence type="inferred from homology"/>
<reference evidence="15 16" key="1">
    <citation type="submission" date="2024-05" db="EMBL/GenBank/DDBJ databases">
        <title>Haplotype-resolved chromosome-level genome assembly of Huyou (Citrus changshanensis).</title>
        <authorList>
            <person name="Miao C."/>
            <person name="Chen W."/>
            <person name="Wu Y."/>
            <person name="Wang L."/>
            <person name="Zhao S."/>
            <person name="Grierson D."/>
            <person name="Xu C."/>
            <person name="Chen K."/>
        </authorList>
    </citation>
    <scope>NUCLEOTIDE SEQUENCE [LARGE SCALE GENOMIC DNA]</scope>
    <source>
        <strain evidence="15">01-14</strain>
        <tissue evidence="15">Leaf</tissue>
    </source>
</reference>
<evidence type="ECO:0000256" key="9">
    <source>
        <dbReference type="ARBA" id="ARBA00022989"/>
    </source>
</evidence>
<dbReference type="AlphaFoldDB" id="A0AAP0QLL0"/>
<keyword evidence="9 13" id="KW-1133">Transmembrane helix</keyword>
<dbReference type="InterPro" id="IPR017441">
    <property type="entry name" value="Protein_kinase_ATP_BS"/>
</dbReference>
<evidence type="ECO:0000313" key="16">
    <source>
        <dbReference type="Proteomes" id="UP001428341"/>
    </source>
</evidence>
<evidence type="ECO:0000259" key="14">
    <source>
        <dbReference type="PROSITE" id="PS50011"/>
    </source>
</evidence>
<comment type="subcellular location">
    <subcellularLocation>
        <location evidence="1">Membrane</location>
        <topology evidence="1">Single-pass membrane protein</topology>
    </subcellularLocation>
</comment>
<evidence type="ECO:0000256" key="5">
    <source>
        <dbReference type="ARBA" id="ARBA00022729"/>
    </source>
</evidence>
<dbReference type="InterPro" id="IPR011009">
    <property type="entry name" value="Kinase-like_dom_sf"/>
</dbReference>
<evidence type="ECO:0000313" key="15">
    <source>
        <dbReference type="EMBL" id="KAK9207714.1"/>
    </source>
</evidence>